<gene>
    <name evidence="1" type="ORF">BC343_29425</name>
</gene>
<dbReference type="Proteomes" id="UP000189739">
    <property type="component" value="Unassembled WGS sequence"/>
</dbReference>
<sequence length="467" mass="49563">MKKNLYLLILSSCLACGFSSCKKDEGAANAAKPVVKLPETISADRKLSSDTVYTFTSVLVTGGAVLTIEPGTVIKSSDFANGAARSGFFAINKGSKIMAEGTADKPIVFTSGSPEVQRQFGDWAGLYIFGAAPLYSYDPDTGRPVRSMTLGGLGATLPTGGGTDAADNSGILKYVRIEFAGVNSANSYGLACVGVGRGTVIENVEASYTQTCGFGFYGGTVNAKNLVAFNNRGIGFVYSNGYVGKQQFLLSYKHPYFAAEGFYLNTCDGFLTMNDIANYPISVATRPVISNLTVVGPYKNPGYNPALPWTSAVTVTYNSALAMRNSVLMGMPHGAFRIGDDGAAQKMQSRRIDFSYNLLNATDPAELYTIDQNAVGSIGPDDVRTFVTAATRFNTSFATAELIGLTDPFNFAKPAPLPNTGSPALTGANFAGTDFSTGFETVTYRGAFGAQNWMDQWTNFYAVTTAY</sequence>
<evidence type="ECO:0000313" key="1">
    <source>
        <dbReference type="EMBL" id="OOQ59144.1"/>
    </source>
</evidence>
<dbReference type="PROSITE" id="PS51257">
    <property type="entry name" value="PROKAR_LIPOPROTEIN"/>
    <property type="match status" value="1"/>
</dbReference>
<name>A0A1S9PDU9_9SPHI</name>
<protein>
    <recommendedName>
        <fullName evidence="3">T9SS C-terminal target domain-containing protein</fullName>
    </recommendedName>
</protein>
<dbReference type="PANTHER" id="PTHR41339:SF1">
    <property type="entry name" value="SECRETED PROTEIN"/>
    <property type="match status" value="1"/>
</dbReference>
<evidence type="ECO:0008006" key="3">
    <source>
        <dbReference type="Google" id="ProtNLM"/>
    </source>
</evidence>
<dbReference type="EMBL" id="MBTF01000016">
    <property type="protein sequence ID" value="OOQ59144.1"/>
    <property type="molecule type" value="Genomic_DNA"/>
</dbReference>
<dbReference type="OrthoDB" id="1521716at2"/>
<dbReference type="PANTHER" id="PTHR41339">
    <property type="entry name" value="LIPL48"/>
    <property type="match status" value="1"/>
</dbReference>
<dbReference type="STRING" id="1792845.BC343_29425"/>
<comment type="caution">
    <text evidence="1">The sequence shown here is derived from an EMBL/GenBank/DDBJ whole genome shotgun (WGS) entry which is preliminary data.</text>
</comment>
<accession>A0A1S9PDU9</accession>
<proteinExistence type="predicted"/>
<keyword evidence="2" id="KW-1185">Reference proteome</keyword>
<evidence type="ECO:0000313" key="2">
    <source>
        <dbReference type="Proteomes" id="UP000189739"/>
    </source>
</evidence>
<dbReference type="AlphaFoldDB" id="A0A1S9PDU9"/>
<reference evidence="1 2" key="1">
    <citation type="submission" date="2016-07" db="EMBL/GenBank/DDBJ databases">
        <title>Genomic analysis of zinc-resistant bacterium Mucilaginibacter pedocola TBZ30.</title>
        <authorList>
            <person name="Huang J."/>
            <person name="Tang J."/>
        </authorList>
    </citation>
    <scope>NUCLEOTIDE SEQUENCE [LARGE SCALE GENOMIC DNA]</scope>
    <source>
        <strain evidence="1 2">TBZ30</strain>
    </source>
</reference>
<dbReference type="RefSeq" id="WP_078348940.1">
    <property type="nucleotide sequence ID" value="NZ_MBTF01000016.1"/>
</dbReference>
<organism evidence="1 2">
    <name type="scientific">Mucilaginibacter pedocola</name>
    <dbReference type="NCBI Taxonomy" id="1792845"/>
    <lineage>
        <taxon>Bacteria</taxon>
        <taxon>Pseudomonadati</taxon>
        <taxon>Bacteroidota</taxon>
        <taxon>Sphingobacteriia</taxon>
        <taxon>Sphingobacteriales</taxon>
        <taxon>Sphingobacteriaceae</taxon>
        <taxon>Mucilaginibacter</taxon>
    </lineage>
</organism>